<dbReference type="PANTHER" id="PTHR11851">
    <property type="entry name" value="METALLOPROTEASE"/>
    <property type="match status" value="1"/>
</dbReference>
<feature type="chain" id="PRO_5047476836" evidence="3">
    <location>
        <begin position="25"/>
        <end position="940"/>
    </location>
</feature>
<dbReference type="PANTHER" id="PTHR11851:SF49">
    <property type="entry name" value="MITOCHONDRIAL-PROCESSING PEPTIDASE SUBUNIT ALPHA"/>
    <property type="match status" value="1"/>
</dbReference>
<organism evidence="6 7">
    <name type="scientific">Sphingomonas rosea</name>
    <dbReference type="NCBI Taxonomy" id="335605"/>
    <lineage>
        <taxon>Bacteria</taxon>
        <taxon>Pseudomonadati</taxon>
        <taxon>Pseudomonadota</taxon>
        <taxon>Alphaproteobacteria</taxon>
        <taxon>Sphingomonadales</taxon>
        <taxon>Sphingomonadaceae</taxon>
        <taxon>Sphingomonas</taxon>
    </lineage>
</organism>
<evidence type="ECO:0000256" key="3">
    <source>
        <dbReference type="SAM" id="SignalP"/>
    </source>
</evidence>
<feature type="domain" description="Peptidase M16 N-terminal" evidence="4">
    <location>
        <begin position="513"/>
        <end position="633"/>
    </location>
</feature>
<dbReference type="Proteomes" id="UP001424459">
    <property type="component" value="Unassembled WGS sequence"/>
</dbReference>
<evidence type="ECO:0000256" key="1">
    <source>
        <dbReference type="ARBA" id="ARBA00007261"/>
    </source>
</evidence>
<keyword evidence="2" id="KW-0482">Metalloprotease</keyword>
<keyword evidence="2" id="KW-0645">Protease</keyword>
<dbReference type="InterPro" id="IPR011249">
    <property type="entry name" value="Metalloenz_LuxS/M16"/>
</dbReference>
<comment type="similarity">
    <text evidence="1">Belongs to the peptidase M16 family.</text>
</comment>
<evidence type="ECO:0000259" key="4">
    <source>
        <dbReference type="Pfam" id="PF00675"/>
    </source>
</evidence>
<feature type="domain" description="Peptidase M16 N-terminal" evidence="4">
    <location>
        <begin position="47"/>
        <end position="164"/>
    </location>
</feature>
<proteinExistence type="inferred from homology"/>
<dbReference type="Gene3D" id="3.30.830.10">
    <property type="entry name" value="Metalloenzyme, LuxS/M16 peptidase-like"/>
    <property type="match status" value="4"/>
</dbReference>
<accession>A0ABP7U3L4</accession>
<feature type="domain" description="Peptidase M16 C-terminal" evidence="5">
    <location>
        <begin position="663"/>
        <end position="839"/>
    </location>
</feature>
<feature type="domain" description="Peptidase M16 C-terminal" evidence="5">
    <location>
        <begin position="203"/>
        <end position="381"/>
    </location>
</feature>
<evidence type="ECO:0000313" key="6">
    <source>
        <dbReference type="EMBL" id="GAA4035259.1"/>
    </source>
</evidence>
<evidence type="ECO:0000256" key="2">
    <source>
        <dbReference type="ARBA" id="ARBA00023049"/>
    </source>
</evidence>
<evidence type="ECO:0000259" key="5">
    <source>
        <dbReference type="Pfam" id="PF05193"/>
    </source>
</evidence>
<dbReference type="InterPro" id="IPR007863">
    <property type="entry name" value="Peptidase_M16_C"/>
</dbReference>
<dbReference type="InterPro" id="IPR050361">
    <property type="entry name" value="MPP/UQCRC_Complex"/>
</dbReference>
<reference evidence="7" key="1">
    <citation type="journal article" date="2019" name="Int. J. Syst. Evol. Microbiol.">
        <title>The Global Catalogue of Microorganisms (GCM) 10K type strain sequencing project: providing services to taxonomists for standard genome sequencing and annotation.</title>
        <authorList>
            <consortium name="The Broad Institute Genomics Platform"/>
            <consortium name="The Broad Institute Genome Sequencing Center for Infectious Disease"/>
            <person name="Wu L."/>
            <person name="Ma J."/>
        </authorList>
    </citation>
    <scope>NUCLEOTIDE SEQUENCE [LARGE SCALE GENOMIC DNA]</scope>
    <source>
        <strain evidence="7">JCM 17564</strain>
    </source>
</reference>
<keyword evidence="2" id="KW-0378">Hydrolase</keyword>
<gene>
    <name evidence="6" type="ORF">GCM10022281_14490</name>
</gene>
<sequence length="940" mass="98587">MTVSLRRLLTAALLAGSAVSPVIAAAPAKLSAPTIPFTERKLANGLRVIAIRDTSTPDVTVSMWYEVGSKHDPAGRSGFAHLFEHILSRKTVNMPYNTINKMVDDIGGTRNASTWYDRTNYYETVPAQYLERMLWTHAERMARPVIDQEVFETERNVVKEELRQRVLAPPYGRLTSFVIGENVYNTLPHRRPTIGSISDLDSATLADARAFHEAFYGPDTATLIVSGNFQPAELDALVNKYFAAIPKRARPAKLAITAKDKPIVARSVTGSAPTVSLPAVGSAWQTPGASSPDMAVLEVLNAIVTKGDSNRFESALVKPGLAVSPIALLNDTEEQGYYALMAVVASGKEPAAAEAALDQTLAGLRASGPTADELTEAKNELLSDALQERETASDRAFTLGEGLVRTGDPRAADKRLAQITQVTAADVQRVARTILSPARRLRINYVKGDGDAKGWANPTPLPTFASPPPAAQAPLALLPEGQRQAPPAPGTPAAFRMPALQETTLSNGMKLVTARTGNVPLATLTVAIRGGSSVEPRAKAGLANMVAQIASKGTPTRSADQIAAGLEKLGANLSAAASPDGTLLSVTAPTATLPEAAAILGDILANASFPAEDVARERKRTLDGLQVSMKDPATIAARLVNPLVFGAAPYGVVSGGTQASIGSLTREDLTQYRQTWWRPDLATAFVSGGIDPAAAKAIAERALGGWRATGAAPAMPTDLVGAEAPGRTLVVDLPGAGQAAVYAVARGVSRGDAAYYDALLANSILGGSSTGRLFQEIRVKRALSYGAYSSLGAQLGGGVILANAQTKNESAAEVAKVFLDEYARIGSEPLVAADVDNRKTFMVGSFQRQLQSSAGFNGTLAGAALRGVSPAEQLAYADRVRAVGGTAATSAIGRLVQPSRISLIIVGDSAKFIDQLRALRPNVEVVAADKLDLATAGPVR</sequence>
<comment type="caution">
    <text evidence="6">The sequence shown here is derived from an EMBL/GenBank/DDBJ whole genome shotgun (WGS) entry which is preliminary data.</text>
</comment>
<dbReference type="Pfam" id="PF05193">
    <property type="entry name" value="Peptidase_M16_C"/>
    <property type="match status" value="2"/>
</dbReference>
<protein>
    <submittedName>
        <fullName evidence="6">Pitrilysin family protein</fullName>
    </submittedName>
</protein>
<evidence type="ECO:0000313" key="7">
    <source>
        <dbReference type="Proteomes" id="UP001424459"/>
    </source>
</evidence>
<keyword evidence="3" id="KW-0732">Signal</keyword>
<dbReference type="EMBL" id="BAABBR010000001">
    <property type="protein sequence ID" value="GAA4035259.1"/>
    <property type="molecule type" value="Genomic_DNA"/>
</dbReference>
<keyword evidence="7" id="KW-1185">Reference proteome</keyword>
<dbReference type="SUPFAM" id="SSF63411">
    <property type="entry name" value="LuxS/MPP-like metallohydrolase"/>
    <property type="match status" value="4"/>
</dbReference>
<feature type="signal peptide" evidence="3">
    <location>
        <begin position="1"/>
        <end position="24"/>
    </location>
</feature>
<dbReference type="RefSeq" id="WP_344696364.1">
    <property type="nucleotide sequence ID" value="NZ_BAABBR010000001.1"/>
</dbReference>
<dbReference type="Pfam" id="PF00675">
    <property type="entry name" value="Peptidase_M16"/>
    <property type="match status" value="2"/>
</dbReference>
<dbReference type="InterPro" id="IPR011765">
    <property type="entry name" value="Pept_M16_N"/>
</dbReference>
<name>A0ABP7U3L4_9SPHN</name>